<dbReference type="Proteomes" id="UP000030902">
    <property type="component" value="Chromosome"/>
</dbReference>
<sequence>MNGLLVVLVILMVIFIIMLVAMVISIIKLTHQIRQTQQAVETITKRVSDFSGIVSAVSIGAGLAKRLTSKGGFLAKYFTKKRTNNGRKNSQKTTR</sequence>
<dbReference type="KEGG" id="sox:TM7x_02360"/>
<gene>
    <name evidence="2" type="ORF">TM7x_02360</name>
</gene>
<evidence type="ECO:0000256" key="1">
    <source>
        <dbReference type="SAM" id="Phobius"/>
    </source>
</evidence>
<feature type="transmembrane region" description="Helical" evidence="1">
    <location>
        <begin position="6"/>
        <end position="27"/>
    </location>
</feature>
<evidence type="ECO:0000313" key="3">
    <source>
        <dbReference type="Proteomes" id="UP000030902"/>
    </source>
</evidence>
<reference evidence="2 3" key="1">
    <citation type="journal article" date="2015" name="Proc. Natl. Acad. Sci. U.S.A.">
        <title>Cultivation of a human-associated TM7 phylotype reveals a reduced genome and epibiotic parasitic lifestyle.</title>
        <authorList>
            <person name="He X."/>
            <person name="McLean J.S."/>
            <person name="Edlund A."/>
            <person name="Yooseph S."/>
            <person name="Hall A.P."/>
            <person name="Liu S.Y."/>
            <person name="Dorrestein P.C."/>
            <person name="Esquenazi E."/>
            <person name="Hunter R.C."/>
            <person name="Cheng G."/>
            <person name="Nelson K.E."/>
            <person name="Lux R."/>
            <person name="Shi W."/>
        </authorList>
    </citation>
    <scope>NUCLEOTIDE SEQUENCE [LARGE SCALE GENOMIC DNA]</scope>
    <source>
        <strain evidence="2 3">TM7x</strain>
    </source>
</reference>
<evidence type="ECO:0008006" key="4">
    <source>
        <dbReference type="Google" id="ProtNLM"/>
    </source>
</evidence>
<keyword evidence="1" id="KW-0472">Membrane</keyword>
<keyword evidence="3" id="KW-1185">Reference proteome</keyword>
<dbReference type="AlphaFoldDB" id="A0A6S4GRB3"/>
<accession>A0A6S4GRB3</accession>
<dbReference type="EMBL" id="CP007496">
    <property type="protein sequence ID" value="AJA06845.1"/>
    <property type="molecule type" value="Genomic_DNA"/>
</dbReference>
<keyword evidence="1" id="KW-0812">Transmembrane</keyword>
<keyword evidence="1" id="KW-1133">Transmembrane helix</keyword>
<name>A0A6S4GRB3_9BACT</name>
<organism evidence="2 3">
    <name type="scientific">Candidatus Nanosynbacter lyticus</name>
    <dbReference type="NCBI Taxonomy" id="2093824"/>
    <lineage>
        <taxon>Bacteria</taxon>
        <taxon>Candidatus Saccharimonadota</taxon>
        <taxon>Candidatus Saccharimonadia</taxon>
        <taxon>Candidatus Nanosynbacterales</taxon>
        <taxon>Candidatus Nanosynbacteraceae</taxon>
        <taxon>Candidatus Nanosynbacter</taxon>
    </lineage>
</organism>
<protein>
    <recommendedName>
        <fullName evidence="4">DUF948 domain-containing protein</fullName>
    </recommendedName>
</protein>
<proteinExistence type="predicted"/>
<evidence type="ECO:0000313" key="2">
    <source>
        <dbReference type="EMBL" id="AJA06845.1"/>
    </source>
</evidence>